<accession>A0A1W1I0M6</accession>
<organism evidence="2 3">
    <name type="scientific">Nitrospira japonica</name>
    <dbReference type="NCBI Taxonomy" id="1325564"/>
    <lineage>
        <taxon>Bacteria</taxon>
        <taxon>Pseudomonadati</taxon>
        <taxon>Nitrospirota</taxon>
        <taxon>Nitrospiria</taxon>
        <taxon>Nitrospirales</taxon>
        <taxon>Nitrospiraceae</taxon>
        <taxon>Nitrospira</taxon>
    </lineage>
</organism>
<dbReference type="KEGG" id="nja:NSJP_0355"/>
<dbReference type="AlphaFoldDB" id="A0A1W1I0M6"/>
<evidence type="ECO:0000313" key="3">
    <source>
        <dbReference type="Proteomes" id="UP000192042"/>
    </source>
</evidence>
<feature type="compositionally biased region" description="Basic and acidic residues" evidence="1">
    <location>
        <begin position="184"/>
        <end position="193"/>
    </location>
</feature>
<dbReference type="RefSeq" id="WP_155969769.1">
    <property type="nucleotide sequence ID" value="NZ_LT828648.1"/>
</dbReference>
<name>A0A1W1I0M6_9BACT</name>
<reference evidence="2 3" key="1">
    <citation type="submission" date="2017-03" db="EMBL/GenBank/DDBJ databases">
        <authorList>
            <person name="Afonso C.L."/>
            <person name="Miller P.J."/>
            <person name="Scott M.A."/>
            <person name="Spackman E."/>
            <person name="Goraichik I."/>
            <person name="Dimitrov K.M."/>
            <person name="Suarez D.L."/>
            <person name="Swayne D.E."/>
        </authorList>
    </citation>
    <scope>NUCLEOTIDE SEQUENCE [LARGE SCALE GENOMIC DNA]</scope>
    <source>
        <strain evidence="2">Genome sequencing of Nitrospira japonica strain NJ11</strain>
    </source>
</reference>
<evidence type="ECO:0000313" key="2">
    <source>
        <dbReference type="EMBL" id="SLM46527.1"/>
    </source>
</evidence>
<protein>
    <submittedName>
        <fullName evidence="2">Uncharacterized protein</fullName>
    </submittedName>
</protein>
<dbReference type="STRING" id="1325564.NSJP_0355"/>
<evidence type="ECO:0000256" key="1">
    <source>
        <dbReference type="SAM" id="MobiDB-lite"/>
    </source>
</evidence>
<keyword evidence="3" id="KW-1185">Reference proteome</keyword>
<dbReference type="EMBL" id="LT828648">
    <property type="protein sequence ID" value="SLM46527.1"/>
    <property type="molecule type" value="Genomic_DNA"/>
</dbReference>
<dbReference type="PROSITE" id="PS51257">
    <property type="entry name" value="PROKAR_LIPOPROTEIN"/>
    <property type="match status" value="1"/>
</dbReference>
<gene>
    <name evidence="2" type="ORF">NSJP_0355</name>
</gene>
<proteinExistence type="predicted"/>
<sequence length="436" mass="48122">MMSSMVRLLNVRAITVAMIATVLFLFGCATTLVAAQEQLDLPRYSLQVPAGWSSQVDGERWMLYPSGGANELGIAPVGTGLQLGETLTRADAHRQLWASALSSRQVLQANPTQQDKDDLGRQWTVDSAIIQEAGTPYLLLLSVVELAGRAEGFLTVGTPSALERHQKSIDAVLNSVRPREPAKTQAARMREKAPVFGRPSPLGTSGPGRLTGVWTATTHELRYGTTGLANKPVVSELILFADGTALWGMPGEGLLGFDRTAYRARWPERWGAYTARDKQVIVTRGKEERLYAVLQDGVLEHRYIEGGKERTGERFIPRPSLDGVRLDSEVRRKDHWPAPGNASGLGTLKGLSFSRDGTFHDDKLMWIVSPDREGESKEAHEARVLPGQGHYRFEHWTLVLEYDDGRVNRVGFVATDREQPMKGAILNGYPIEPNPY</sequence>
<feature type="region of interest" description="Disordered" evidence="1">
    <location>
        <begin position="184"/>
        <end position="208"/>
    </location>
</feature>
<dbReference type="Proteomes" id="UP000192042">
    <property type="component" value="Chromosome I"/>
</dbReference>